<dbReference type="PANTHER" id="PTHR43855:SF1">
    <property type="entry name" value="THIOSULFATE SULFURTRANSFERASE"/>
    <property type="match status" value="1"/>
</dbReference>
<organism evidence="3 4">
    <name type="scientific">Ottowia thiooxydans</name>
    <dbReference type="NCBI Taxonomy" id="219182"/>
    <lineage>
        <taxon>Bacteria</taxon>
        <taxon>Pseudomonadati</taxon>
        <taxon>Pseudomonadota</taxon>
        <taxon>Betaproteobacteria</taxon>
        <taxon>Burkholderiales</taxon>
        <taxon>Comamonadaceae</taxon>
        <taxon>Ottowia</taxon>
    </lineage>
</organism>
<keyword evidence="3" id="KW-0808">Transferase</keyword>
<dbReference type="Gene3D" id="3.40.250.10">
    <property type="entry name" value="Rhodanese-like domain"/>
    <property type="match status" value="2"/>
</dbReference>
<dbReference type="EC" id="2.8.1.1" evidence="3"/>
<dbReference type="SUPFAM" id="SSF52821">
    <property type="entry name" value="Rhodanese/Cell cycle control phosphatase"/>
    <property type="match status" value="2"/>
</dbReference>
<comment type="caution">
    <text evidence="3">The sequence shown here is derived from an EMBL/GenBank/DDBJ whole genome shotgun (WGS) entry which is preliminary data.</text>
</comment>
<evidence type="ECO:0000259" key="2">
    <source>
        <dbReference type="PROSITE" id="PS50206"/>
    </source>
</evidence>
<evidence type="ECO:0000256" key="1">
    <source>
        <dbReference type="ARBA" id="ARBA00022737"/>
    </source>
</evidence>
<dbReference type="Proteomes" id="UP001549320">
    <property type="component" value="Unassembled WGS sequence"/>
</dbReference>
<reference evidence="3 4" key="1">
    <citation type="submission" date="2024-06" db="EMBL/GenBank/DDBJ databases">
        <title>Sorghum-associated microbial communities from plants grown in Nebraska, USA.</title>
        <authorList>
            <person name="Schachtman D."/>
        </authorList>
    </citation>
    <scope>NUCLEOTIDE SEQUENCE [LARGE SCALE GENOMIC DNA]</scope>
    <source>
        <strain evidence="3 4">2709</strain>
    </source>
</reference>
<dbReference type="PROSITE" id="PS50206">
    <property type="entry name" value="RHODANESE_3"/>
    <property type="match status" value="2"/>
</dbReference>
<evidence type="ECO:0000313" key="4">
    <source>
        <dbReference type="Proteomes" id="UP001549320"/>
    </source>
</evidence>
<evidence type="ECO:0000313" key="3">
    <source>
        <dbReference type="EMBL" id="MET4578738.1"/>
    </source>
</evidence>
<sequence>MKHLLSSLSGDLVQLEELLRQPNTNRLFIDTRLGEPADEFKDYRDGHILGAVHAQIREVFAAAPTPLSGNLPLPELETLERQLKAWGVDNSTEVILYGPSMALAARGWWVLRWAGLTNVKVIDGGLKAWINHGGPVAQGETHRTPTAASQQLKLHAGGMPQIEVNDLEELGVDTLVLDARDENSYLAGSIPRALNLPTAEQLTPAGNLRTVSEIEALYRNADVKTGQDIVVYCGGGVLSALTVLTLNALGHTPRLYVGSWSEWNKSPERMARSAAERAPA</sequence>
<keyword evidence="4" id="KW-1185">Reference proteome</keyword>
<dbReference type="CDD" id="cd01448">
    <property type="entry name" value="TST_Repeat_1"/>
    <property type="match status" value="1"/>
</dbReference>
<feature type="domain" description="Rhodanese" evidence="2">
    <location>
        <begin position="170"/>
        <end position="272"/>
    </location>
</feature>
<dbReference type="GO" id="GO:0004792">
    <property type="term" value="F:thiosulfate-cyanide sulfurtransferase activity"/>
    <property type="evidence" value="ECO:0007669"/>
    <property type="project" value="UniProtKB-EC"/>
</dbReference>
<dbReference type="InterPro" id="IPR051126">
    <property type="entry name" value="Thiosulfate_sulfurtransferase"/>
</dbReference>
<dbReference type="EMBL" id="JBEPSH010000007">
    <property type="protein sequence ID" value="MET4578738.1"/>
    <property type="molecule type" value="Genomic_DNA"/>
</dbReference>
<name>A0ABV2QCH7_9BURK</name>
<proteinExistence type="predicted"/>
<dbReference type="RefSeq" id="WP_354446221.1">
    <property type="nucleotide sequence ID" value="NZ_JBEPSH010000007.1"/>
</dbReference>
<dbReference type="EC" id="2.8.1.2" evidence="3"/>
<dbReference type="PANTHER" id="PTHR43855">
    <property type="entry name" value="THIOSULFATE SULFURTRANSFERASE"/>
    <property type="match status" value="1"/>
</dbReference>
<keyword evidence="1" id="KW-0677">Repeat</keyword>
<dbReference type="InterPro" id="IPR036873">
    <property type="entry name" value="Rhodanese-like_dom_sf"/>
</dbReference>
<dbReference type="SMART" id="SM00450">
    <property type="entry name" value="RHOD"/>
    <property type="match status" value="2"/>
</dbReference>
<feature type="domain" description="Rhodanese" evidence="2">
    <location>
        <begin position="27"/>
        <end position="138"/>
    </location>
</feature>
<gene>
    <name evidence="3" type="ORF">ABIE13_003854</name>
</gene>
<protein>
    <submittedName>
        <fullName evidence="3">Thiosulfate/3-mercaptopyruvate sulfurtransferase</fullName>
        <ecNumber evidence="3">2.8.1.1</ecNumber>
        <ecNumber evidence="3">2.8.1.2</ecNumber>
    </submittedName>
</protein>
<dbReference type="GO" id="GO:0016784">
    <property type="term" value="F:3-mercaptopyruvate sulfurtransferase activity"/>
    <property type="evidence" value="ECO:0007669"/>
    <property type="project" value="UniProtKB-EC"/>
</dbReference>
<dbReference type="InterPro" id="IPR001763">
    <property type="entry name" value="Rhodanese-like_dom"/>
</dbReference>
<accession>A0ABV2QCH7</accession>
<dbReference type="Pfam" id="PF00581">
    <property type="entry name" value="Rhodanese"/>
    <property type="match status" value="2"/>
</dbReference>